<keyword evidence="2" id="KW-0862">Zinc</keyword>
<dbReference type="OrthoDB" id="5818554at2759"/>
<accession>A0A8K0KB00</accession>
<protein>
    <recommendedName>
        <fullName evidence="1">alkaline phosphatase</fullName>
        <ecNumber evidence="1">3.1.3.1</ecNumber>
    </recommendedName>
</protein>
<dbReference type="SUPFAM" id="SSF53649">
    <property type="entry name" value="Alkaline phosphatase-like"/>
    <property type="match status" value="1"/>
</dbReference>
<evidence type="ECO:0000256" key="1">
    <source>
        <dbReference type="ARBA" id="ARBA00012647"/>
    </source>
</evidence>
<reference evidence="3" key="2">
    <citation type="submission" date="2017-10" db="EMBL/GenBank/DDBJ databases">
        <title>Ladona fulva Genome sequencing and assembly.</title>
        <authorList>
            <person name="Murali S."/>
            <person name="Richards S."/>
            <person name="Bandaranaike D."/>
            <person name="Bellair M."/>
            <person name="Blankenburg K."/>
            <person name="Chao H."/>
            <person name="Dinh H."/>
            <person name="Doddapaneni H."/>
            <person name="Dugan-Rocha S."/>
            <person name="Elkadiri S."/>
            <person name="Gnanaolivu R."/>
            <person name="Hernandez B."/>
            <person name="Skinner E."/>
            <person name="Javaid M."/>
            <person name="Lee S."/>
            <person name="Li M."/>
            <person name="Ming W."/>
            <person name="Munidasa M."/>
            <person name="Muniz J."/>
            <person name="Nguyen L."/>
            <person name="Hughes D."/>
            <person name="Osuji N."/>
            <person name="Pu L.-L."/>
            <person name="Puazo M."/>
            <person name="Qu C."/>
            <person name="Quiroz J."/>
            <person name="Raj R."/>
            <person name="Weissenberger G."/>
            <person name="Xin Y."/>
            <person name="Zou X."/>
            <person name="Han Y."/>
            <person name="Worley K."/>
            <person name="Muzny D."/>
            <person name="Gibbs R."/>
        </authorList>
    </citation>
    <scope>NUCLEOTIDE SEQUENCE</scope>
    <source>
        <strain evidence="3">Sampled in the wild</strain>
    </source>
</reference>
<dbReference type="PANTHER" id="PTHR11596">
    <property type="entry name" value="ALKALINE PHOSPHATASE"/>
    <property type="match status" value="1"/>
</dbReference>
<sequence length="101" mass="10655">MAEAVAVVSAATSETDTLMLVTADHSHTMTISGYSPPDACYGYPSTVPMTSETHGGEDVPVYAKGPRAFIFSGTYEQNYIMHATCYALGIGPASSWSIPKS</sequence>
<dbReference type="AlphaFoldDB" id="A0A8K0KB00"/>
<comment type="caution">
    <text evidence="3">The sequence shown here is derived from an EMBL/GenBank/DDBJ whole genome shotgun (WGS) entry which is preliminary data.</text>
</comment>
<comment type="cofactor">
    <cofactor evidence="2">
        <name>Zn(2+)</name>
        <dbReference type="ChEBI" id="CHEBI:29105"/>
    </cofactor>
    <text evidence="2">Binds 2 Zn(2+) ions.</text>
</comment>
<dbReference type="EC" id="3.1.3.1" evidence="1"/>
<gene>
    <name evidence="3" type="ORF">J437_LFUL010694</name>
</gene>
<keyword evidence="4" id="KW-1185">Reference proteome</keyword>
<evidence type="ECO:0000313" key="3">
    <source>
        <dbReference type="EMBL" id="KAG8231068.1"/>
    </source>
</evidence>
<evidence type="ECO:0000313" key="4">
    <source>
        <dbReference type="Proteomes" id="UP000792457"/>
    </source>
</evidence>
<dbReference type="PANTHER" id="PTHR11596:SF91">
    <property type="entry name" value="ALKALINE PHOSPHATASE-RELATED"/>
    <property type="match status" value="1"/>
</dbReference>
<dbReference type="InterPro" id="IPR017850">
    <property type="entry name" value="Alkaline_phosphatase_core_sf"/>
</dbReference>
<dbReference type="GO" id="GO:0004035">
    <property type="term" value="F:alkaline phosphatase activity"/>
    <property type="evidence" value="ECO:0007669"/>
    <property type="project" value="UniProtKB-EC"/>
</dbReference>
<proteinExistence type="predicted"/>
<dbReference type="Pfam" id="PF00245">
    <property type="entry name" value="Alk_phosphatase"/>
    <property type="match status" value="2"/>
</dbReference>
<organism evidence="3 4">
    <name type="scientific">Ladona fulva</name>
    <name type="common">Scarce chaser dragonfly</name>
    <name type="synonym">Libellula fulva</name>
    <dbReference type="NCBI Taxonomy" id="123851"/>
    <lineage>
        <taxon>Eukaryota</taxon>
        <taxon>Metazoa</taxon>
        <taxon>Ecdysozoa</taxon>
        <taxon>Arthropoda</taxon>
        <taxon>Hexapoda</taxon>
        <taxon>Insecta</taxon>
        <taxon>Pterygota</taxon>
        <taxon>Palaeoptera</taxon>
        <taxon>Odonata</taxon>
        <taxon>Epiprocta</taxon>
        <taxon>Anisoptera</taxon>
        <taxon>Libelluloidea</taxon>
        <taxon>Libellulidae</taxon>
        <taxon>Ladona</taxon>
    </lineage>
</organism>
<name>A0A8K0KB00_LADFU</name>
<keyword evidence="2" id="KW-0479">Metal-binding</keyword>
<dbReference type="GO" id="GO:0046872">
    <property type="term" value="F:metal ion binding"/>
    <property type="evidence" value="ECO:0007669"/>
    <property type="project" value="UniProtKB-KW"/>
</dbReference>
<dbReference type="Proteomes" id="UP000792457">
    <property type="component" value="Unassembled WGS sequence"/>
</dbReference>
<dbReference type="Gene3D" id="3.40.720.10">
    <property type="entry name" value="Alkaline Phosphatase, subunit A"/>
    <property type="match status" value="1"/>
</dbReference>
<dbReference type="EMBL" id="KZ308529">
    <property type="protein sequence ID" value="KAG8231068.1"/>
    <property type="molecule type" value="Genomic_DNA"/>
</dbReference>
<feature type="binding site" evidence="2">
    <location>
        <position position="54"/>
    </location>
    <ligand>
        <name>Zn(2+)</name>
        <dbReference type="ChEBI" id="CHEBI:29105"/>
        <label>2</label>
    </ligand>
</feature>
<reference evidence="3" key="1">
    <citation type="submission" date="2013-04" db="EMBL/GenBank/DDBJ databases">
        <authorList>
            <person name="Qu J."/>
            <person name="Murali S.C."/>
            <person name="Bandaranaike D."/>
            <person name="Bellair M."/>
            <person name="Blankenburg K."/>
            <person name="Chao H."/>
            <person name="Dinh H."/>
            <person name="Doddapaneni H."/>
            <person name="Downs B."/>
            <person name="Dugan-Rocha S."/>
            <person name="Elkadiri S."/>
            <person name="Gnanaolivu R.D."/>
            <person name="Hernandez B."/>
            <person name="Javaid M."/>
            <person name="Jayaseelan J.C."/>
            <person name="Lee S."/>
            <person name="Li M."/>
            <person name="Ming W."/>
            <person name="Munidasa M."/>
            <person name="Muniz J."/>
            <person name="Nguyen L."/>
            <person name="Ongeri F."/>
            <person name="Osuji N."/>
            <person name="Pu L.-L."/>
            <person name="Puazo M."/>
            <person name="Qu C."/>
            <person name="Quiroz J."/>
            <person name="Raj R."/>
            <person name="Weissenberger G."/>
            <person name="Xin Y."/>
            <person name="Zou X."/>
            <person name="Han Y."/>
            <person name="Richards S."/>
            <person name="Worley K."/>
            <person name="Muzny D."/>
            <person name="Gibbs R."/>
        </authorList>
    </citation>
    <scope>NUCLEOTIDE SEQUENCE</scope>
    <source>
        <strain evidence="3">Sampled in the wild</strain>
    </source>
</reference>
<evidence type="ECO:0000256" key="2">
    <source>
        <dbReference type="PIRSR" id="PIRSR601952-2"/>
    </source>
</evidence>
<dbReference type="InterPro" id="IPR001952">
    <property type="entry name" value="Alkaline_phosphatase"/>
</dbReference>